<evidence type="ECO:0000313" key="8">
    <source>
        <dbReference type="EMBL" id="MCK0196457.1"/>
    </source>
</evidence>
<feature type="domain" description="Thiamine pyrophosphate enzyme N-terminal TPP-binding" evidence="7">
    <location>
        <begin position="24"/>
        <end position="137"/>
    </location>
</feature>
<dbReference type="CDD" id="cd00568">
    <property type="entry name" value="TPP_enzymes"/>
    <property type="match status" value="1"/>
</dbReference>
<dbReference type="Pfam" id="PF02775">
    <property type="entry name" value="TPP_enzyme_C"/>
    <property type="match status" value="1"/>
</dbReference>
<dbReference type="SUPFAM" id="SSF52518">
    <property type="entry name" value="Thiamin diphosphate-binding fold (THDP-binding)"/>
    <property type="match status" value="2"/>
</dbReference>
<protein>
    <submittedName>
        <fullName evidence="8">Thiamine pyrophosphate-binding protein</fullName>
    </submittedName>
</protein>
<evidence type="ECO:0000259" key="5">
    <source>
        <dbReference type="Pfam" id="PF00205"/>
    </source>
</evidence>
<sequence length="577" mass="61472">MCPTTTHPTETSTRLPDASAPRPRTGAHILVDALIGQGVTRAFGVPGESYLDVLDALADTDVDFVVCRQESGAAMMAEACGKLTGRPGICFVTRGPGATNASAGIHIAQQDSTPMILFVGQIGRSMRGREAFQEVDYRAAFGPIAKWAVEIDEAARIPEIVARAFRVATQGRPGPVVIALPEDMLSEIATVPDAPAIEPAETWPGLTDMMRLQKMLWAAERPVVILGGSRWNAKAVASVVRFAERFDLPVAASFRRQMLFPADHPCYAGDVGLGINPELVARLKAADLVIVAGGRLGEVPSQGYSLYGIPDPGVPLVHVHADPEELGRVYQPTLAINASSGAFAAALEGVQPPNVIPWAGWREAARADYLGWSEQPPANPGPVQMATLVHWLRALPPETVVCNGAGNFATWVHRFHRFRAFGSQLAPTSGSMGYGFPAAIAAKRSRPGTPVVAVCGDGDFLMTGQELATAVQHDIPVVAVIVDNGMYGTIRMHQEREFPTRVYATTLTNPDFAAYARAFGAFGSTVERDEDFVPALDAALASGRPAIVHVKLDPEAITPVTTLTKLREASLAKRSVG</sequence>
<dbReference type="NCBIfam" id="NF006052">
    <property type="entry name" value="PRK08199.1"/>
    <property type="match status" value="1"/>
</dbReference>
<feature type="domain" description="Thiamine pyrophosphate enzyme TPP-binding" evidence="6">
    <location>
        <begin position="404"/>
        <end position="550"/>
    </location>
</feature>
<evidence type="ECO:0000259" key="6">
    <source>
        <dbReference type="Pfam" id="PF02775"/>
    </source>
</evidence>
<evidence type="ECO:0000256" key="3">
    <source>
        <dbReference type="RuleBase" id="RU362132"/>
    </source>
</evidence>
<comment type="caution">
    <text evidence="8">The sequence shown here is derived from an EMBL/GenBank/DDBJ whole genome shotgun (WGS) entry which is preliminary data.</text>
</comment>
<evidence type="ECO:0000256" key="2">
    <source>
        <dbReference type="ARBA" id="ARBA00023052"/>
    </source>
</evidence>
<keyword evidence="9" id="KW-1185">Reference proteome</keyword>
<evidence type="ECO:0000256" key="1">
    <source>
        <dbReference type="ARBA" id="ARBA00007812"/>
    </source>
</evidence>
<comment type="similarity">
    <text evidence="1 3">Belongs to the TPP enzyme family.</text>
</comment>
<evidence type="ECO:0000259" key="7">
    <source>
        <dbReference type="Pfam" id="PF02776"/>
    </source>
</evidence>
<dbReference type="InterPro" id="IPR012001">
    <property type="entry name" value="Thiamin_PyroP_enz_TPP-bd_dom"/>
</dbReference>
<dbReference type="InterPro" id="IPR029035">
    <property type="entry name" value="DHS-like_NAD/FAD-binding_dom"/>
</dbReference>
<dbReference type="InterPro" id="IPR045229">
    <property type="entry name" value="TPP_enz"/>
</dbReference>
<dbReference type="EMBL" id="JALKCH010000003">
    <property type="protein sequence ID" value="MCK0196457.1"/>
    <property type="molecule type" value="Genomic_DNA"/>
</dbReference>
<dbReference type="InterPro" id="IPR011766">
    <property type="entry name" value="TPP_enzyme_TPP-bd"/>
</dbReference>
<dbReference type="Gene3D" id="3.40.50.1220">
    <property type="entry name" value="TPP-binding domain"/>
    <property type="match status" value="1"/>
</dbReference>
<dbReference type="RefSeq" id="WP_247027534.1">
    <property type="nucleotide sequence ID" value="NZ_JALKCH010000003.1"/>
</dbReference>
<dbReference type="PANTHER" id="PTHR18968">
    <property type="entry name" value="THIAMINE PYROPHOSPHATE ENZYMES"/>
    <property type="match status" value="1"/>
</dbReference>
<feature type="compositionally biased region" description="Low complexity" evidence="4">
    <location>
        <begin position="1"/>
        <end position="13"/>
    </location>
</feature>
<dbReference type="Gene3D" id="3.40.50.970">
    <property type="match status" value="2"/>
</dbReference>
<dbReference type="PANTHER" id="PTHR18968:SF120">
    <property type="entry name" value="ACETOLACTATE SYNTHASE LARGE SUBUNIT"/>
    <property type="match status" value="1"/>
</dbReference>
<evidence type="ECO:0000256" key="4">
    <source>
        <dbReference type="SAM" id="MobiDB-lite"/>
    </source>
</evidence>
<proteinExistence type="inferred from homology"/>
<dbReference type="SUPFAM" id="SSF52467">
    <property type="entry name" value="DHS-like NAD/FAD-binding domain"/>
    <property type="match status" value="1"/>
</dbReference>
<organism evidence="8 9">
    <name type="scientific">Ancylobacter crimeensis</name>
    <dbReference type="NCBI Taxonomy" id="2579147"/>
    <lineage>
        <taxon>Bacteria</taxon>
        <taxon>Pseudomonadati</taxon>
        <taxon>Pseudomonadota</taxon>
        <taxon>Alphaproteobacteria</taxon>
        <taxon>Hyphomicrobiales</taxon>
        <taxon>Xanthobacteraceae</taxon>
        <taxon>Ancylobacter</taxon>
    </lineage>
</organism>
<feature type="region of interest" description="Disordered" evidence="4">
    <location>
        <begin position="1"/>
        <end position="23"/>
    </location>
</feature>
<dbReference type="CDD" id="cd07035">
    <property type="entry name" value="TPP_PYR_POX_like"/>
    <property type="match status" value="1"/>
</dbReference>
<dbReference type="Pfam" id="PF00205">
    <property type="entry name" value="TPP_enzyme_M"/>
    <property type="match status" value="1"/>
</dbReference>
<evidence type="ECO:0000313" key="9">
    <source>
        <dbReference type="Proteomes" id="UP001203284"/>
    </source>
</evidence>
<gene>
    <name evidence="8" type="ORF">MWN34_05960</name>
</gene>
<keyword evidence="2 3" id="KW-0786">Thiamine pyrophosphate</keyword>
<dbReference type="Pfam" id="PF02776">
    <property type="entry name" value="TPP_enzyme_N"/>
    <property type="match status" value="1"/>
</dbReference>
<accession>A0ABT0D9H0</accession>
<name>A0ABT0D9H0_9HYPH</name>
<reference evidence="8 9" key="1">
    <citation type="submission" date="2022-04" db="EMBL/GenBank/DDBJ databases">
        <authorList>
            <person name="Grouzdev D.S."/>
            <person name="Pantiukh K.S."/>
            <person name="Krutkina M.S."/>
        </authorList>
    </citation>
    <scope>NUCLEOTIDE SEQUENCE [LARGE SCALE GENOMIC DNA]</scope>
    <source>
        <strain evidence="8 9">6x-1</strain>
    </source>
</reference>
<feature type="domain" description="Thiamine pyrophosphate enzyme central" evidence="5">
    <location>
        <begin position="212"/>
        <end position="347"/>
    </location>
</feature>
<dbReference type="InterPro" id="IPR029061">
    <property type="entry name" value="THDP-binding"/>
</dbReference>
<dbReference type="Proteomes" id="UP001203284">
    <property type="component" value="Unassembled WGS sequence"/>
</dbReference>
<dbReference type="InterPro" id="IPR012000">
    <property type="entry name" value="Thiamin_PyroP_enz_cen_dom"/>
</dbReference>